<evidence type="ECO:0000256" key="1">
    <source>
        <dbReference type="ARBA" id="ARBA00022723"/>
    </source>
</evidence>
<dbReference type="InterPro" id="IPR036864">
    <property type="entry name" value="Zn2-C6_fun-type_DNA-bd_sf"/>
</dbReference>
<dbReference type="OrthoDB" id="5575144at2759"/>
<dbReference type="PANTHER" id="PTHR47659">
    <property type="entry name" value="ZN(II)2CYS6 TRANSCRIPTION FACTOR (EUROFUNG)-RELATED"/>
    <property type="match status" value="1"/>
</dbReference>
<dbReference type="PANTHER" id="PTHR47659:SF7">
    <property type="entry name" value="FUNGAL TRANSCRIPTIONAL REGULATORY PROTEIN, N-TERMINAL DOMAIN-CONTAINING PROTEIN"/>
    <property type="match status" value="1"/>
</dbReference>
<evidence type="ECO:0000259" key="4">
    <source>
        <dbReference type="PROSITE" id="PS50048"/>
    </source>
</evidence>
<organism evidence="5 6">
    <name type="scientific">Mucor lusitanicus CBS 277.49</name>
    <dbReference type="NCBI Taxonomy" id="747725"/>
    <lineage>
        <taxon>Eukaryota</taxon>
        <taxon>Fungi</taxon>
        <taxon>Fungi incertae sedis</taxon>
        <taxon>Mucoromycota</taxon>
        <taxon>Mucoromycotina</taxon>
        <taxon>Mucoromycetes</taxon>
        <taxon>Mucorales</taxon>
        <taxon>Mucorineae</taxon>
        <taxon>Mucoraceae</taxon>
        <taxon>Mucor</taxon>
    </lineage>
</organism>
<evidence type="ECO:0000256" key="2">
    <source>
        <dbReference type="ARBA" id="ARBA00023242"/>
    </source>
</evidence>
<gene>
    <name evidence="5" type="ORF">MUCCIDRAFT_166283</name>
</gene>
<dbReference type="Proteomes" id="UP000077051">
    <property type="component" value="Unassembled WGS sequence"/>
</dbReference>
<keyword evidence="6" id="KW-1185">Reference proteome</keyword>
<feature type="region of interest" description="Disordered" evidence="3">
    <location>
        <begin position="102"/>
        <end position="137"/>
    </location>
</feature>
<comment type="caution">
    <text evidence="5">The sequence shown here is derived from an EMBL/GenBank/DDBJ whole genome shotgun (WGS) entry which is preliminary data.</text>
</comment>
<reference evidence="5 6" key="1">
    <citation type="submission" date="2015-06" db="EMBL/GenBank/DDBJ databases">
        <title>Expansion of signal transduction pathways in fungi by whole-genome duplication.</title>
        <authorList>
            <consortium name="DOE Joint Genome Institute"/>
            <person name="Corrochano L.M."/>
            <person name="Kuo A."/>
            <person name="Marcet-Houben M."/>
            <person name="Polaino S."/>
            <person name="Salamov A."/>
            <person name="Villalobos J.M."/>
            <person name="Alvarez M.I."/>
            <person name="Avalos J."/>
            <person name="Benito E.P."/>
            <person name="Benoit I."/>
            <person name="Burger G."/>
            <person name="Camino L.P."/>
            <person name="Canovas D."/>
            <person name="Cerda-Olmedo E."/>
            <person name="Cheng J.-F."/>
            <person name="Dominguez A."/>
            <person name="Elias M."/>
            <person name="Eslava A.P."/>
            <person name="Glaser F."/>
            <person name="Grimwood J."/>
            <person name="Gutierrez G."/>
            <person name="Heitman J."/>
            <person name="Henrissat B."/>
            <person name="Iturriaga E.A."/>
            <person name="Lang B.F."/>
            <person name="Lavin J.L."/>
            <person name="Lee S."/>
            <person name="Li W."/>
            <person name="Lindquist E."/>
            <person name="Lopez-Garcia S."/>
            <person name="Luque E.M."/>
            <person name="Marcos A.T."/>
            <person name="Martin J."/>
            <person name="Mccluskey K."/>
            <person name="Medina H.R."/>
            <person name="Miralles-Duran A."/>
            <person name="Miyazaki A."/>
            <person name="Munoz-Torres E."/>
            <person name="Oguiza J.A."/>
            <person name="Ohm R."/>
            <person name="Olmedo M."/>
            <person name="Orejas M."/>
            <person name="Ortiz-Castellanos L."/>
            <person name="Pisabarro A.G."/>
            <person name="Rodriguez-Romero J."/>
            <person name="Ruiz-Herrera J."/>
            <person name="Ruiz-Vazquez R."/>
            <person name="Sanz C."/>
            <person name="Schackwitz W."/>
            <person name="Schmutz J."/>
            <person name="Shahriari M."/>
            <person name="Shelest E."/>
            <person name="Silva-Franco F."/>
            <person name="Soanes D."/>
            <person name="Syed K."/>
            <person name="Tagua V.G."/>
            <person name="Talbot N.J."/>
            <person name="Thon M."/>
            <person name="De Vries R.P."/>
            <person name="Wiebenga A."/>
            <person name="Yadav J.S."/>
            <person name="Braun E.L."/>
            <person name="Baker S."/>
            <person name="Garre V."/>
            <person name="Horwitz B."/>
            <person name="Torres-Martinez S."/>
            <person name="Idnurm A."/>
            <person name="Herrera-Estrella A."/>
            <person name="Gabaldon T."/>
            <person name="Grigoriev I.V."/>
        </authorList>
    </citation>
    <scope>NUCLEOTIDE SEQUENCE [LARGE SCALE GENOMIC DNA]</scope>
    <source>
        <strain evidence="5 6">CBS 277.49</strain>
    </source>
</reference>
<dbReference type="PROSITE" id="PS50048">
    <property type="entry name" value="ZN2_CY6_FUNGAL_2"/>
    <property type="match status" value="1"/>
</dbReference>
<keyword evidence="2" id="KW-0539">Nucleus</keyword>
<dbReference type="STRING" id="747725.A0A168IY16"/>
<accession>A0A168IY16</accession>
<dbReference type="SUPFAM" id="SSF57701">
    <property type="entry name" value="Zn2/Cys6 DNA-binding domain"/>
    <property type="match status" value="1"/>
</dbReference>
<evidence type="ECO:0000256" key="3">
    <source>
        <dbReference type="SAM" id="MobiDB-lite"/>
    </source>
</evidence>
<dbReference type="EMBL" id="AMYB01000007">
    <property type="protein sequence ID" value="OAD00502.1"/>
    <property type="molecule type" value="Genomic_DNA"/>
</dbReference>
<dbReference type="GO" id="GO:0008270">
    <property type="term" value="F:zinc ion binding"/>
    <property type="evidence" value="ECO:0007669"/>
    <property type="project" value="InterPro"/>
</dbReference>
<dbReference type="Pfam" id="PF00172">
    <property type="entry name" value="Zn_clus"/>
    <property type="match status" value="1"/>
</dbReference>
<dbReference type="SMART" id="SM00066">
    <property type="entry name" value="GAL4"/>
    <property type="match status" value="1"/>
</dbReference>
<dbReference type="AlphaFoldDB" id="A0A168IY16"/>
<feature type="domain" description="Zn(2)-C6 fungal-type" evidence="4">
    <location>
        <begin position="68"/>
        <end position="99"/>
    </location>
</feature>
<proteinExistence type="predicted"/>
<dbReference type="InterPro" id="IPR050335">
    <property type="entry name" value="ERT1_acuK_gluconeogen_tf"/>
</dbReference>
<protein>
    <submittedName>
        <fullName evidence="5">Zn(2)-C6 fungal-specific transcription factor</fullName>
    </submittedName>
</protein>
<name>A0A168IY16_MUCCL</name>
<sequence length="272" mass="30127">MDTQVPMGQLLLQQGFFDNSTLPAQLHQSPQPQSLIQDVQQVPLLLEQNPALNDQTLAKPKRKQVKNACVHCQKACKKCDDGRPCQRCLKYNLADTCRNSIRKERQKGMKRGPYKRKPGDSSSNAAQRKNKKSPSGQTVMIASNVISQASNTQTCSPMPVLPAFVTPDVSPSNNKDVYAQALTTATALPSQSARIPYTFDHHDLWMMPFSFVDNTTTTLQQQGHFPLAITSHEYGLNKQHHLTNEVPTYSTPAAAAAATQFQFISQNSDFAL</sequence>
<dbReference type="InterPro" id="IPR001138">
    <property type="entry name" value="Zn2Cys6_DnaBD"/>
</dbReference>
<evidence type="ECO:0000313" key="5">
    <source>
        <dbReference type="EMBL" id="OAD00502.1"/>
    </source>
</evidence>
<evidence type="ECO:0000313" key="6">
    <source>
        <dbReference type="Proteomes" id="UP000077051"/>
    </source>
</evidence>
<feature type="compositionally biased region" description="Polar residues" evidence="3">
    <location>
        <begin position="120"/>
        <end position="137"/>
    </location>
</feature>
<dbReference type="CDD" id="cd00067">
    <property type="entry name" value="GAL4"/>
    <property type="match status" value="1"/>
</dbReference>
<keyword evidence="1" id="KW-0479">Metal-binding</keyword>
<dbReference type="GO" id="GO:0000981">
    <property type="term" value="F:DNA-binding transcription factor activity, RNA polymerase II-specific"/>
    <property type="evidence" value="ECO:0007669"/>
    <property type="project" value="InterPro"/>
</dbReference>
<dbReference type="VEuPathDB" id="FungiDB:MUCCIDRAFT_166283"/>